<dbReference type="Gene3D" id="1.10.510.10">
    <property type="entry name" value="Transferase(Phosphotransferase) domain 1"/>
    <property type="match status" value="1"/>
</dbReference>
<name>A0ABN7WGW8_GIGMA</name>
<accession>A0ABN7WGW8</accession>
<dbReference type="Proteomes" id="UP000789901">
    <property type="component" value="Unassembled WGS sequence"/>
</dbReference>
<gene>
    <name evidence="1" type="ORF">GMARGA_LOCUS30657</name>
</gene>
<comment type="caution">
    <text evidence="1">The sequence shown here is derived from an EMBL/GenBank/DDBJ whole genome shotgun (WGS) entry which is preliminary data.</text>
</comment>
<evidence type="ECO:0000313" key="1">
    <source>
        <dbReference type="EMBL" id="CAG8831416.1"/>
    </source>
</evidence>
<feature type="non-terminal residue" evidence="1">
    <location>
        <position position="97"/>
    </location>
</feature>
<organism evidence="1 2">
    <name type="scientific">Gigaspora margarita</name>
    <dbReference type="NCBI Taxonomy" id="4874"/>
    <lineage>
        <taxon>Eukaryota</taxon>
        <taxon>Fungi</taxon>
        <taxon>Fungi incertae sedis</taxon>
        <taxon>Mucoromycota</taxon>
        <taxon>Glomeromycotina</taxon>
        <taxon>Glomeromycetes</taxon>
        <taxon>Diversisporales</taxon>
        <taxon>Gigasporaceae</taxon>
        <taxon>Gigaspora</taxon>
    </lineage>
</organism>
<protein>
    <submittedName>
        <fullName evidence="1">29265_t:CDS:1</fullName>
    </submittedName>
</protein>
<keyword evidence="2" id="KW-1185">Reference proteome</keyword>
<proteinExistence type="predicted"/>
<evidence type="ECO:0000313" key="2">
    <source>
        <dbReference type="Proteomes" id="UP000789901"/>
    </source>
</evidence>
<dbReference type="EMBL" id="CAJVQB010043771">
    <property type="protein sequence ID" value="CAG8831416.1"/>
    <property type="molecule type" value="Genomic_DNA"/>
</dbReference>
<sequence>MEVMIYVALMIARLNDNGHIFVWSIDNQLCPQISEDTPQYYSSLMQKCRDSDPIQRSTIEEICELTSNEVKADEIRQNNIKVREEHRTQHPEAIYSE</sequence>
<reference evidence="1 2" key="1">
    <citation type="submission" date="2021-06" db="EMBL/GenBank/DDBJ databases">
        <authorList>
            <person name="Kallberg Y."/>
            <person name="Tangrot J."/>
            <person name="Rosling A."/>
        </authorList>
    </citation>
    <scope>NUCLEOTIDE SEQUENCE [LARGE SCALE GENOMIC DNA]</scope>
    <source>
        <strain evidence="1 2">120-4 pot B 10/14</strain>
    </source>
</reference>